<evidence type="ECO:0000313" key="2">
    <source>
        <dbReference type="EMBL" id="SIR50981.1"/>
    </source>
</evidence>
<dbReference type="Proteomes" id="UP000186914">
    <property type="component" value="Unassembled WGS sequence"/>
</dbReference>
<accession>A0A1N7BHW0</accession>
<dbReference type="Pfam" id="PF24381">
    <property type="entry name" value="DUF7537"/>
    <property type="match status" value="1"/>
</dbReference>
<proteinExistence type="predicted"/>
<dbReference type="InterPro" id="IPR055959">
    <property type="entry name" value="DUF7537"/>
</dbReference>
<reference evidence="3" key="1">
    <citation type="submission" date="2017-01" db="EMBL/GenBank/DDBJ databases">
        <authorList>
            <person name="Varghese N."/>
            <person name="Submissions S."/>
        </authorList>
    </citation>
    <scope>NUCLEOTIDE SEQUENCE [LARGE SCALE GENOMIC DNA]</scope>
    <source>
        <strain evidence="3">CGMCC 1.7737</strain>
    </source>
</reference>
<evidence type="ECO:0000256" key="1">
    <source>
        <dbReference type="SAM" id="MobiDB-lite"/>
    </source>
</evidence>
<dbReference type="AlphaFoldDB" id="A0A1N7BHW0"/>
<protein>
    <submittedName>
        <fullName evidence="2">Uncharacterized protein</fullName>
    </submittedName>
</protein>
<gene>
    <name evidence="2" type="ORF">SAMN05421858_2570</name>
</gene>
<sequence length="364" mass="39613">MRRLPALLFALLIVTSGCAEYLPWSEQSPEPETDSQADLNPPPGANTQWIFDAERLVSAHESALAGMNYRKEVRIRPNHSVGPSKWANSTLTVHAGEGRLLIDQRGEIPGRFGAGGSYKAFVANNTTTRNTPRQVGTQYVSASNQTGSLPENVKNNTQMSQILTNSDFTWNGTTTRNGIRLYRYQASTHTELPDVKSLTATVFVDERGFIHELSGSLQTSGSRAVSVDFSYRFSEVASPPTKPLWVNNVPTITVNSETKPGVIVIEHRSGTVIPAGTTIRFSLFNQSNHPFGDAELSKPLKPGDVAYLSIRGFEESGNGRLIADGEMAVNQPPANESAISLSNWTVFVDINTEKWSTSARGGSS</sequence>
<evidence type="ECO:0000313" key="3">
    <source>
        <dbReference type="Proteomes" id="UP000186914"/>
    </source>
</evidence>
<organism evidence="2 3">
    <name type="scientific">Haladaptatus litoreus</name>
    <dbReference type="NCBI Taxonomy" id="553468"/>
    <lineage>
        <taxon>Archaea</taxon>
        <taxon>Methanobacteriati</taxon>
        <taxon>Methanobacteriota</taxon>
        <taxon>Stenosarchaea group</taxon>
        <taxon>Halobacteria</taxon>
        <taxon>Halobacteriales</taxon>
        <taxon>Haladaptataceae</taxon>
        <taxon>Haladaptatus</taxon>
    </lineage>
</organism>
<feature type="region of interest" description="Disordered" evidence="1">
    <location>
        <begin position="24"/>
        <end position="45"/>
    </location>
</feature>
<keyword evidence="3" id="KW-1185">Reference proteome</keyword>
<name>A0A1N7BHW0_9EURY</name>
<dbReference type="OrthoDB" id="248642at2157"/>
<dbReference type="PROSITE" id="PS51257">
    <property type="entry name" value="PROKAR_LIPOPROTEIN"/>
    <property type="match status" value="1"/>
</dbReference>
<dbReference type="RefSeq" id="WP_076430590.1">
    <property type="nucleotide sequence ID" value="NZ_FTNO01000002.1"/>
</dbReference>
<dbReference type="EMBL" id="FTNO01000002">
    <property type="protein sequence ID" value="SIR50981.1"/>
    <property type="molecule type" value="Genomic_DNA"/>
</dbReference>